<keyword evidence="4" id="KW-0597">Phosphoprotein</keyword>
<protein>
    <recommendedName>
        <fullName evidence="10">Junctophilin</fullName>
    </recommendedName>
</protein>
<evidence type="ECO:0000256" key="6">
    <source>
        <dbReference type="ARBA" id="ARBA00022737"/>
    </source>
</evidence>
<dbReference type="GO" id="GO:0007613">
    <property type="term" value="P:memory"/>
    <property type="evidence" value="ECO:0007669"/>
    <property type="project" value="Ensembl"/>
</dbReference>
<dbReference type="GO" id="GO:0050885">
    <property type="term" value="P:neuromuscular process controlling balance"/>
    <property type="evidence" value="ECO:0007669"/>
    <property type="project" value="Ensembl"/>
</dbReference>
<evidence type="ECO:0000313" key="13">
    <source>
        <dbReference type="Ensembl" id="ENSSVLP00005031530.1"/>
    </source>
</evidence>
<dbReference type="FunFam" id="2.20.110.10:FF:000001">
    <property type="entry name" value="Junctophilin"/>
    <property type="match status" value="1"/>
</dbReference>
<dbReference type="GeneTree" id="ENSGT00940000158707"/>
<dbReference type="SMART" id="SM00698">
    <property type="entry name" value="MORN"/>
    <property type="match status" value="7"/>
</dbReference>
<keyword evidence="7 10" id="KW-0256">Endoplasmic reticulum</keyword>
<evidence type="ECO:0000256" key="9">
    <source>
        <dbReference type="ARBA" id="ARBA00023136"/>
    </source>
</evidence>
<evidence type="ECO:0000256" key="10">
    <source>
        <dbReference type="PIRNR" id="PIRNR037387"/>
    </source>
</evidence>
<dbReference type="GO" id="GO:0035640">
    <property type="term" value="P:exploration behavior"/>
    <property type="evidence" value="ECO:0007669"/>
    <property type="project" value="Ensembl"/>
</dbReference>
<dbReference type="PIRSF" id="PIRSF037387">
    <property type="entry name" value="Junctophilin"/>
    <property type="match status" value="1"/>
</dbReference>
<comment type="function">
    <text evidence="10">Junctophilins contribute to the formation of junctional membrane complexes (JMCs) which link the plasma membrane with the endoplasmic or sarcoplasmic reticulum in excitable cells. Provides a structural foundation for functional cross-talk between the cell surface and intracellular calcium release channels.</text>
</comment>
<dbReference type="InterPro" id="IPR017191">
    <property type="entry name" value="Junctophilin"/>
</dbReference>
<reference evidence="13" key="1">
    <citation type="submission" date="2025-08" db="UniProtKB">
        <authorList>
            <consortium name="Ensembl"/>
        </authorList>
    </citation>
    <scope>IDENTIFICATION</scope>
</reference>
<dbReference type="Ensembl" id="ENSSVLT00005035018.1">
    <property type="protein sequence ID" value="ENSSVLP00005031530.1"/>
    <property type="gene ID" value="ENSSVLG00005024840.1"/>
</dbReference>
<gene>
    <name evidence="13" type="primary">JPH3</name>
</gene>
<dbReference type="GO" id="GO:0005789">
    <property type="term" value="C:endoplasmic reticulum membrane"/>
    <property type="evidence" value="ECO:0007669"/>
    <property type="project" value="UniProtKB-SubCell"/>
</dbReference>
<comment type="similarity">
    <text evidence="2 10">Belongs to the junctophilin family.</text>
</comment>
<feature type="region of interest" description="Disordered" evidence="11">
    <location>
        <begin position="420"/>
        <end position="601"/>
    </location>
</feature>
<dbReference type="GO" id="GO:0030314">
    <property type="term" value="C:junctional membrane complex"/>
    <property type="evidence" value="ECO:0007669"/>
    <property type="project" value="UniProtKB-UniRule"/>
</dbReference>
<dbReference type="GO" id="GO:0005886">
    <property type="term" value="C:plasma membrane"/>
    <property type="evidence" value="ECO:0007669"/>
    <property type="project" value="UniProtKB-SubCell"/>
</dbReference>
<keyword evidence="3 10" id="KW-1003">Cell membrane</keyword>
<evidence type="ECO:0000256" key="12">
    <source>
        <dbReference type="SAM" id="Phobius"/>
    </source>
</evidence>
<feature type="region of interest" description="Disordered" evidence="11">
    <location>
        <begin position="230"/>
        <end position="252"/>
    </location>
</feature>
<dbReference type="PANTHER" id="PTHR23085">
    <property type="entry name" value="GH28348P"/>
    <property type="match status" value="1"/>
</dbReference>
<proteinExistence type="inferred from homology"/>
<accession>A0A8D2DYG8</accession>
<evidence type="ECO:0000313" key="14">
    <source>
        <dbReference type="Proteomes" id="UP000694564"/>
    </source>
</evidence>
<dbReference type="SUPFAM" id="SSF82185">
    <property type="entry name" value="Histone H3 K4-specific methyltransferase SET7/9 N-terminal domain"/>
    <property type="match status" value="2"/>
</dbReference>
<dbReference type="FunFam" id="2.20.110.10:FF:000003">
    <property type="entry name" value="Junctophilin"/>
    <property type="match status" value="1"/>
</dbReference>
<evidence type="ECO:0000256" key="8">
    <source>
        <dbReference type="ARBA" id="ARBA00022989"/>
    </source>
</evidence>
<keyword evidence="8 12" id="KW-1133">Transmembrane helix</keyword>
<dbReference type="PANTHER" id="PTHR23085:SF7">
    <property type="entry name" value="JUNCTOPHILIN-3"/>
    <property type="match status" value="1"/>
</dbReference>
<dbReference type="Gene3D" id="2.20.110.10">
    <property type="entry name" value="Histone H3 K4-specific methyltransferase SET7/9 N-terminal domain"/>
    <property type="match status" value="3"/>
</dbReference>
<evidence type="ECO:0000256" key="3">
    <source>
        <dbReference type="ARBA" id="ARBA00022475"/>
    </source>
</evidence>
<dbReference type="AlphaFoldDB" id="A0A8D2DYG8"/>
<dbReference type="GO" id="GO:0040011">
    <property type="term" value="P:locomotion"/>
    <property type="evidence" value="ECO:0007669"/>
    <property type="project" value="Ensembl"/>
</dbReference>
<feature type="compositionally biased region" description="Low complexity" evidence="11">
    <location>
        <begin position="231"/>
        <end position="244"/>
    </location>
</feature>
<keyword evidence="9 10" id="KW-0472">Membrane</keyword>
<evidence type="ECO:0000256" key="4">
    <source>
        <dbReference type="ARBA" id="ARBA00022553"/>
    </source>
</evidence>
<keyword evidence="14" id="KW-1185">Reference proteome</keyword>
<dbReference type="OrthoDB" id="284854at2759"/>
<feature type="compositionally biased region" description="Basic and acidic residues" evidence="11">
    <location>
        <begin position="639"/>
        <end position="648"/>
    </location>
</feature>
<evidence type="ECO:0000256" key="5">
    <source>
        <dbReference type="ARBA" id="ARBA00022692"/>
    </source>
</evidence>
<sequence length="748" mass="81114">MSSGGRFNFDDGGSYCGGWEDGKAHGHGVCTGPKGQGEYTGSWSHGFEVLGVYTWPSGNTYQGTWAQGKRHGIGLESKGKWVYKGEWTHGFKGRYGVRECTGNGAKYEGTWSNGLQDGYGTETYSDGGTYQGQWVGGMRQGYGVRQSVPYGMAAVIRSPLRTSINSLRSEHTNGTALHPDASPALAGSPAVSRGGFVLVAHSDSEALKSKKKGLFRRSLLSGLKLRKSESKSSLASQRSKQSSFRSEAGLSTVSSTASDVHSTISLGEAEAELAAVEDDIDATTTETYVGEWKSDKRAGFGVSQRSDGLSYEGEWAGNRRHGYGCMTFPDGTKEEGKYKQNVLVSGKRKNLIPLRASKTREKVDRAVEAAERAATIAKQKAEIAASRTSHSRAKAEAALTAAQKAQEEARIARITAKEFSPSFQHRENGLEYQRPKHQGSCDDIEVLSTGTPLQQESPELYRKGTTPSDLTPDDSPLQSFPASPAATPPPAPARSRAAHFSRQVSVDEERGGDIQMLLEGRGGDYARNSWGEEKAGGCRGVRSSAPRPGQATEDFRTRGAGHRQPGNPKPRERRTESPPVFSWTSHHRAGNPGPGGARLPEPEEEQLSNYKLEMKPLLRMDSCTPEPQPPRRRHGRGAGGDRRPEDRGFGLQRLRSKSQNKENLRPASSAEPTVQKLESLRLGDGPEPRLLRWDLTFSPPQKSLPVALESDEENGDDLKSGSGSAPILVVMVILLNIGVAILFINFFI</sequence>
<comment type="subcellular location">
    <subcellularLocation>
        <location evidence="10">Cell membrane</location>
        <topology evidence="10">Peripheral membrane protein</topology>
    </subcellularLocation>
    <subcellularLocation>
        <location evidence="1 10">Endoplasmic reticulum membrane</location>
        <topology evidence="1">Single-pass type IV membrane protein</topology>
    </subcellularLocation>
</comment>
<feature type="region of interest" description="Disordered" evidence="11">
    <location>
        <begin position="620"/>
        <end position="685"/>
    </location>
</feature>
<evidence type="ECO:0000256" key="2">
    <source>
        <dbReference type="ARBA" id="ARBA00008599"/>
    </source>
</evidence>
<evidence type="ECO:0000256" key="7">
    <source>
        <dbReference type="ARBA" id="ARBA00022824"/>
    </source>
</evidence>
<dbReference type="InterPro" id="IPR003409">
    <property type="entry name" value="MORN"/>
</dbReference>
<feature type="compositionally biased region" description="Polar residues" evidence="11">
    <location>
        <begin position="448"/>
        <end position="457"/>
    </location>
</feature>
<dbReference type="Proteomes" id="UP000694564">
    <property type="component" value="Chromosome 17"/>
</dbReference>
<evidence type="ECO:0000256" key="1">
    <source>
        <dbReference type="ARBA" id="ARBA00004163"/>
    </source>
</evidence>
<feature type="transmembrane region" description="Helical" evidence="12">
    <location>
        <begin position="727"/>
        <end position="747"/>
    </location>
</feature>
<reference evidence="13" key="2">
    <citation type="submission" date="2025-09" db="UniProtKB">
        <authorList>
            <consortium name="Ensembl"/>
        </authorList>
    </citation>
    <scope>IDENTIFICATION</scope>
</reference>
<evidence type="ECO:0000256" key="11">
    <source>
        <dbReference type="SAM" id="MobiDB-lite"/>
    </source>
</evidence>
<organism evidence="13 14">
    <name type="scientific">Sciurus vulgaris</name>
    <name type="common">Eurasian red squirrel</name>
    <dbReference type="NCBI Taxonomy" id="55149"/>
    <lineage>
        <taxon>Eukaryota</taxon>
        <taxon>Metazoa</taxon>
        <taxon>Chordata</taxon>
        <taxon>Craniata</taxon>
        <taxon>Vertebrata</taxon>
        <taxon>Euteleostomi</taxon>
        <taxon>Mammalia</taxon>
        <taxon>Eutheria</taxon>
        <taxon>Euarchontoglires</taxon>
        <taxon>Glires</taxon>
        <taxon>Rodentia</taxon>
        <taxon>Sciuromorpha</taxon>
        <taxon>Sciuridae</taxon>
        <taxon>Sciurinae</taxon>
        <taxon>Sciurini</taxon>
        <taxon>Sciurus</taxon>
    </lineage>
</organism>
<dbReference type="GO" id="GO:0048168">
    <property type="term" value="P:regulation of neuronal synaptic plasticity"/>
    <property type="evidence" value="ECO:0007669"/>
    <property type="project" value="Ensembl"/>
</dbReference>
<dbReference type="Pfam" id="PF02493">
    <property type="entry name" value="MORN"/>
    <property type="match status" value="7"/>
</dbReference>
<keyword evidence="6" id="KW-0677">Repeat</keyword>
<dbReference type="GO" id="GO:0007612">
    <property type="term" value="P:learning"/>
    <property type="evidence" value="ECO:0007669"/>
    <property type="project" value="Ensembl"/>
</dbReference>
<name>A0A8D2DYG8_SCIVU</name>
<dbReference type="FunFam" id="2.20.110.10:FF:000012">
    <property type="entry name" value="Junctophilin"/>
    <property type="match status" value="1"/>
</dbReference>
<keyword evidence="5 12" id="KW-0812">Transmembrane</keyword>